<dbReference type="PROSITE" id="PS50157">
    <property type="entry name" value="ZINC_FINGER_C2H2_2"/>
    <property type="match status" value="2"/>
</dbReference>
<evidence type="ECO:0000259" key="4">
    <source>
        <dbReference type="PROSITE" id="PS50097"/>
    </source>
</evidence>
<keyword evidence="3" id="KW-0863">Zinc-finger</keyword>
<dbReference type="PROSITE" id="PS00028">
    <property type="entry name" value="ZINC_FINGER_C2H2_1"/>
    <property type="match status" value="2"/>
</dbReference>
<evidence type="ECO:0008006" key="7">
    <source>
        <dbReference type="Google" id="ProtNLM"/>
    </source>
</evidence>
<dbReference type="Pfam" id="PF00651">
    <property type="entry name" value="BTB"/>
    <property type="match status" value="1"/>
</dbReference>
<evidence type="ECO:0000313" key="6">
    <source>
        <dbReference type="EMBL" id="JAV03802.1"/>
    </source>
</evidence>
<keyword evidence="3" id="KW-0862">Zinc</keyword>
<feature type="domain" description="BTB" evidence="4">
    <location>
        <begin position="34"/>
        <end position="99"/>
    </location>
</feature>
<name>A0A1L8DBJ8_9DIPT</name>
<dbReference type="PANTHER" id="PTHR23110">
    <property type="entry name" value="BTB DOMAIN TRANSCRIPTION FACTOR"/>
    <property type="match status" value="1"/>
</dbReference>
<evidence type="ECO:0000256" key="1">
    <source>
        <dbReference type="ARBA" id="ARBA00004123"/>
    </source>
</evidence>
<dbReference type="InterPro" id="IPR013087">
    <property type="entry name" value="Znf_C2H2_type"/>
</dbReference>
<dbReference type="Gene3D" id="3.30.710.10">
    <property type="entry name" value="Potassium Channel Kv1.1, Chain A"/>
    <property type="match status" value="1"/>
</dbReference>
<dbReference type="GO" id="GO:0006357">
    <property type="term" value="P:regulation of transcription by RNA polymerase II"/>
    <property type="evidence" value="ECO:0007669"/>
    <property type="project" value="TreeGrafter"/>
</dbReference>
<dbReference type="GO" id="GO:0008406">
    <property type="term" value="P:gonad development"/>
    <property type="evidence" value="ECO:0007669"/>
    <property type="project" value="UniProtKB-ARBA"/>
</dbReference>
<dbReference type="EMBL" id="GFDF01010282">
    <property type="protein sequence ID" value="JAV03802.1"/>
    <property type="molecule type" value="Transcribed_RNA"/>
</dbReference>
<dbReference type="GO" id="GO:0048813">
    <property type="term" value="P:dendrite morphogenesis"/>
    <property type="evidence" value="ECO:0007669"/>
    <property type="project" value="UniProtKB-ARBA"/>
</dbReference>
<dbReference type="SMART" id="SM00225">
    <property type="entry name" value="BTB"/>
    <property type="match status" value="1"/>
</dbReference>
<dbReference type="GO" id="GO:0007526">
    <property type="term" value="P:larval somatic muscle development"/>
    <property type="evidence" value="ECO:0007669"/>
    <property type="project" value="UniProtKB-ARBA"/>
</dbReference>
<dbReference type="InterPro" id="IPR051095">
    <property type="entry name" value="Dros_DevTransReg"/>
</dbReference>
<dbReference type="InterPro" id="IPR000210">
    <property type="entry name" value="BTB/POZ_dom"/>
</dbReference>
<dbReference type="CDD" id="cd18315">
    <property type="entry name" value="BTB_POZ_BAB-like"/>
    <property type="match status" value="1"/>
</dbReference>
<evidence type="ECO:0000256" key="3">
    <source>
        <dbReference type="PROSITE-ProRule" id="PRU00042"/>
    </source>
</evidence>
<comment type="subcellular location">
    <subcellularLocation>
        <location evidence="1">Nucleus</location>
    </subcellularLocation>
</comment>
<evidence type="ECO:0000256" key="2">
    <source>
        <dbReference type="ARBA" id="ARBA00023242"/>
    </source>
</evidence>
<keyword evidence="3" id="KW-0479">Metal-binding</keyword>
<dbReference type="SMART" id="SM00355">
    <property type="entry name" value="ZnF_C2H2"/>
    <property type="match status" value="2"/>
</dbReference>
<dbReference type="GO" id="GO:0007464">
    <property type="term" value="P:R3/R4 cell fate commitment"/>
    <property type="evidence" value="ECO:0007669"/>
    <property type="project" value="UniProtKB-ARBA"/>
</dbReference>
<dbReference type="Gene3D" id="3.30.160.60">
    <property type="entry name" value="Classic Zinc Finger"/>
    <property type="match status" value="2"/>
</dbReference>
<dbReference type="Pfam" id="PF00096">
    <property type="entry name" value="zf-C2H2"/>
    <property type="match status" value="1"/>
</dbReference>
<dbReference type="GO" id="GO:0045476">
    <property type="term" value="P:nurse cell apoptotic process"/>
    <property type="evidence" value="ECO:0007669"/>
    <property type="project" value="UniProtKB-ARBA"/>
</dbReference>
<keyword evidence="2" id="KW-0539">Nucleus</keyword>
<proteinExistence type="predicted"/>
<dbReference type="InterPro" id="IPR036236">
    <property type="entry name" value="Znf_C2H2_sf"/>
</dbReference>
<sequence>MSEDEQLFYLMKWHNFQKNVSIQFAQLRDEEDLVDITFACEGRQIRAHKLVLFASSPYLKQILAANPSTHPVFFMNDVKFDVLKAILDYMYIGEVQVSNENLKDFMRVAESLKIRGLSKDKERPMSTSLATHIEQHMEFDSDVSDENLGQRKHKMMDDTMEEQRTKCARTEKNDGMVPKVEMVELFHAESTQPTYCNIQTLLIGTPTNPGDKTLTIAVPPAPMVPPNPPAEVLAEHKMQMPTDGTWMEKQPTPVEVQPTEKCRIKGTKANCLSPHPCPVCSRLYSNVSNLRQHMRLIHNPTAVVCNMCQKTFNSQLYLKRHIASVHGYTSSGQQVTTGNVVNEREETKPPLLNPQQPAPTWNIYETMENPNTIITQ</sequence>
<organism evidence="6">
    <name type="scientific">Nyssomyia neivai</name>
    <dbReference type="NCBI Taxonomy" id="330878"/>
    <lineage>
        <taxon>Eukaryota</taxon>
        <taxon>Metazoa</taxon>
        <taxon>Ecdysozoa</taxon>
        <taxon>Arthropoda</taxon>
        <taxon>Hexapoda</taxon>
        <taxon>Insecta</taxon>
        <taxon>Pterygota</taxon>
        <taxon>Neoptera</taxon>
        <taxon>Endopterygota</taxon>
        <taxon>Diptera</taxon>
        <taxon>Nematocera</taxon>
        <taxon>Psychodoidea</taxon>
        <taxon>Psychodidae</taxon>
        <taxon>Nyssomyia</taxon>
    </lineage>
</organism>
<feature type="domain" description="C2H2-type" evidence="5">
    <location>
        <begin position="303"/>
        <end position="326"/>
    </location>
</feature>
<dbReference type="SUPFAM" id="SSF54695">
    <property type="entry name" value="POZ domain"/>
    <property type="match status" value="1"/>
</dbReference>
<dbReference type="GO" id="GO:0008270">
    <property type="term" value="F:zinc ion binding"/>
    <property type="evidence" value="ECO:0007669"/>
    <property type="project" value="UniProtKB-KW"/>
</dbReference>
<evidence type="ECO:0000259" key="5">
    <source>
        <dbReference type="PROSITE" id="PS50157"/>
    </source>
</evidence>
<dbReference type="Pfam" id="PF12874">
    <property type="entry name" value="zf-met"/>
    <property type="match status" value="1"/>
</dbReference>
<dbReference type="InterPro" id="IPR011333">
    <property type="entry name" value="SKP1/BTB/POZ_sf"/>
</dbReference>
<dbReference type="PROSITE" id="PS50097">
    <property type="entry name" value="BTB"/>
    <property type="match status" value="1"/>
</dbReference>
<protein>
    <recommendedName>
        <fullName evidence="7">BTB domain-containing protein</fullName>
    </recommendedName>
</protein>
<reference evidence="6" key="1">
    <citation type="submission" date="2016-12" db="EMBL/GenBank/DDBJ databases">
        <title>An insight into the sialome and mialome of the sand fly, Nyssomyia neivai.</title>
        <authorList>
            <person name="Sebastian V."/>
            <person name="Goulart T.M."/>
            <person name="Oliveira W."/>
            <person name="Calvo E."/>
            <person name="Oliveira L.F."/>
            <person name="Pinto M.C."/>
            <person name="Rosselino A.M."/>
            <person name="Ribeiro J.M."/>
        </authorList>
    </citation>
    <scope>NUCLEOTIDE SEQUENCE</scope>
</reference>
<dbReference type="GO" id="GO:0005634">
    <property type="term" value="C:nucleus"/>
    <property type="evidence" value="ECO:0007669"/>
    <property type="project" value="UniProtKB-SubCell"/>
</dbReference>
<dbReference type="SUPFAM" id="SSF57667">
    <property type="entry name" value="beta-beta-alpha zinc fingers"/>
    <property type="match status" value="1"/>
</dbReference>
<dbReference type="GO" id="GO:0016199">
    <property type="term" value="P:axon midline choice point recognition"/>
    <property type="evidence" value="ECO:0007669"/>
    <property type="project" value="UniProtKB-ARBA"/>
</dbReference>
<dbReference type="AlphaFoldDB" id="A0A1L8DBJ8"/>
<accession>A0A1L8DBJ8</accession>
<dbReference type="GO" id="GO:0035167">
    <property type="term" value="P:larval lymph gland hemopoiesis"/>
    <property type="evidence" value="ECO:0007669"/>
    <property type="project" value="UniProtKB-ARBA"/>
</dbReference>
<dbReference type="PANTHER" id="PTHR23110:SF98">
    <property type="entry name" value="PRE-LOLA-G, ISOFORM C-RELATED"/>
    <property type="match status" value="1"/>
</dbReference>
<dbReference type="GO" id="GO:0045467">
    <property type="term" value="P:R7 cell development"/>
    <property type="evidence" value="ECO:0007669"/>
    <property type="project" value="UniProtKB-ARBA"/>
</dbReference>
<feature type="domain" description="C2H2-type" evidence="5">
    <location>
        <begin position="275"/>
        <end position="298"/>
    </location>
</feature>